<dbReference type="Gene3D" id="1.20.1070.10">
    <property type="entry name" value="Rhodopsin 7-helix transmembrane proteins"/>
    <property type="match status" value="1"/>
</dbReference>
<keyword evidence="4" id="KW-0297">G-protein coupled receptor</keyword>
<evidence type="ECO:0000256" key="4">
    <source>
        <dbReference type="ARBA" id="ARBA00023040"/>
    </source>
</evidence>
<dbReference type="CDD" id="cd00637">
    <property type="entry name" value="7tm_classA_rhodopsin-like"/>
    <property type="match status" value="1"/>
</dbReference>
<comment type="subcellular location">
    <subcellularLocation>
        <location evidence="1">Membrane</location>
        <topology evidence="1">Multi-pass membrane protein</topology>
    </subcellularLocation>
</comment>
<dbReference type="OrthoDB" id="2105199at2759"/>
<dbReference type="GO" id="GO:0005886">
    <property type="term" value="C:plasma membrane"/>
    <property type="evidence" value="ECO:0007669"/>
    <property type="project" value="TreeGrafter"/>
</dbReference>
<keyword evidence="2 8" id="KW-0812">Transmembrane</keyword>
<keyword evidence="7" id="KW-0807">Transducer</keyword>
<organism evidence="10 11">
    <name type="scientific">Pangasianodon hypophthalmus</name>
    <name type="common">Striped catfish</name>
    <name type="synonym">Helicophagus hypophthalmus</name>
    <dbReference type="NCBI Taxonomy" id="310915"/>
    <lineage>
        <taxon>Eukaryota</taxon>
        <taxon>Metazoa</taxon>
        <taxon>Chordata</taxon>
        <taxon>Craniata</taxon>
        <taxon>Vertebrata</taxon>
        <taxon>Euteleostomi</taxon>
        <taxon>Actinopterygii</taxon>
        <taxon>Neopterygii</taxon>
        <taxon>Teleostei</taxon>
        <taxon>Ostariophysi</taxon>
        <taxon>Siluriformes</taxon>
        <taxon>Pangasiidae</taxon>
        <taxon>Pangasianodon</taxon>
    </lineage>
</organism>
<proteinExistence type="predicted"/>
<keyword evidence="11" id="KW-1185">Reference proteome</keyword>
<feature type="transmembrane region" description="Helical" evidence="8">
    <location>
        <begin position="191"/>
        <end position="212"/>
    </location>
</feature>
<feature type="transmembrane region" description="Helical" evidence="8">
    <location>
        <begin position="24"/>
        <end position="49"/>
    </location>
</feature>
<feature type="transmembrane region" description="Helical" evidence="8">
    <location>
        <begin position="142"/>
        <end position="163"/>
    </location>
</feature>
<evidence type="ECO:0000256" key="5">
    <source>
        <dbReference type="ARBA" id="ARBA00023136"/>
    </source>
</evidence>
<evidence type="ECO:0000259" key="9">
    <source>
        <dbReference type="PROSITE" id="PS50262"/>
    </source>
</evidence>
<dbReference type="InterPro" id="IPR000276">
    <property type="entry name" value="GPCR_Rhodpsn"/>
</dbReference>
<evidence type="ECO:0000256" key="2">
    <source>
        <dbReference type="ARBA" id="ARBA00022692"/>
    </source>
</evidence>
<dbReference type="InterPro" id="IPR017452">
    <property type="entry name" value="GPCR_Rhodpsn_7TM"/>
</dbReference>
<dbReference type="SUPFAM" id="SSF81321">
    <property type="entry name" value="Family A G protein-coupled receptor-like"/>
    <property type="match status" value="1"/>
</dbReference>
<dbReference type="PANTHER" id="PTHR45695:SF15">
    <property type="entry name" value="OPSIN RH2"/>
    <property type="match status" value="1"/>
</dbReference>
<dbReference type="GO" id="GO:0004930">
    <property type="term" value="F:G protein-coupled receptor activity"/>
    <property type="evidence" value="ECO:0007669"/>
    <property type="project" value="UniProtKB-KW"/>
</dbReference>
<keyword evidence="3 8" id="KW-1133">Transmembrane helix</keyword>
<evidence type="ECO:0000256" key="6">
    <source>
        <dbReference type="ARBA" id="ARBA00023170"/>
    </source>
</evidence>
<dbReference type="Pfam" id="PF00001">
    <property type="entry name" value="7tm_1"/>
    <property type="match status" value="1"/>
</dbReference>
<comment type="caution">
    <text evidence="10">The sequence shown here is derived from an EMBL/GenBank/DDBJ whole genome shotgun (WGS) entry which is preliminary data.</text>
</comment>
<evidence type="ECO:0000256" key="3">
    <source>
        <dbReference type="ARBA" id="ARBA00022989"/>
    </source>
</evidence>
<sequence>MGNPWTLNTSSQCRHEQSRTRFVILNSSLLCFTFIIGTSANLLVCWVAFRAKSLRTGSSALLVSLAAGDLIRCFVDAPVSVALLALRERRVRSGSVLCRVQQLTYLLCSCAQLLTLAAISVERFQTIAFPFSTEKRRGRIRIWILIIWTFAVTVAVSSVILSIDPLSYSTCRHLDTPKSFALHADSFDACVLIPIWSLCVILIAVNYLRIFVVVKQHSNKIYDSGVCVLTRVSSCRLPQASALEPGRAEGKYPCSGPEIVGAVCVLTPKARALGKARVEGRLARRLGYIIAAVVVFWLPLVLLLPLRLLLKCSACCSWLMWELETSAMVLTCVPAAVDPLIYTLLHRHFCTEFRKLFCTNQSC</sequence>
<dbReference type="PROSITE" id="PS50262">
    <property type="entry name" value="G_PROTEIN_RECEP_F1_2"/>
    <property type="match status" value="1"/>
</dbReference>
<dbReference type="PRINTS" id="PR00237">
    <property type="entry name" value="GPCRRHODOPSN"/>
</dbReference>
<accession>A0A5N5NIT8</accession>
<gene>
    <name evidence="10" type="ORF">PHYPO_G00231560</name>
</gene>
<keyword evidence="6" id="KW-0675">Receptor</keyword>
<dbReference type="AlphaFoldDB" id="A0A5N5NIT8"/>
<feature type="transmembrane region" description="Helical" evidence="8">
    <location>
        <begin position="286"/>
        <end position="306"/>
    </location>
</feature>
<dbReference type="Proteomes" id="UP000327468">
    <property type="component" value="Chromosome 8"/>
</dbReference>
<evidence type="ECO:0000313" key="10">
    <source>
        <dbReference type="EMBL" id="KAB5567334.1"/>
    </source>
</evidence>
<dbReference type="PANTHER" id="PTHR45695">
    <property type="entry name" value="LEUCOKININ RECEPTOR-RELATED"/>
    <property type="match status" value="1"/>
</dbReference>
<evidence type="ECO:0000313" key="11">
    <source>
        <dbReference type="Proteomes" id="UP000327468"/>
    </source>
</evidence>
<evidence type="ECO:0000256" key="7">
    <source>
        <dbReference type="ARBA" id="ARBA00023224"/>
    </source>
</evidence>
<name>A0A5N5NIT8_PANHP</name>
<reference evidence="10 11" key="1">
    <citation type="submission" date="2019-06" db="EMBL/GenBank/DDBJ databases">
        <title>A chromosome-scale genome assembly of the striped catfish, Pangasianodon hypophthalmus.</title>
        <authorList>
            <person name="Wen M."/>
            <person name="Zahm M."/>
            <person name="Roques C."/>
            <person name="Cabau C."/>
            <person name="Klopp C."/>
            <person name="Donnadieu C."/>
            <person name="Jouanno E."/>
            <person name="Avarre J.-C."/>
            <person name="Campet M."/>
            <person name="Ha T.T.T."/>
            <person name="Dugue R."/>
            <person name="Lampietro C."/>
            <person name="Louis A."/>
            <person name="Herpin A."/>
            <person name="Echchiki A."/>
            <person name="Berthelot C."/>
            <person name="Parey E."/>
            <person name="Roest-Crollius H."/>
            <person name="Braasch I."/>
            <person name="Postlethwait J."/>
            <person name="Bobe J."/>
            <person name="Montfort J."/>
            <person name="Bouchez O."/>
            <person name="Begum T."/>
            <person name="Schartl M."/>
            <person name="Guiguen Y."/>
        </authorList>
    </citation>
    <scope>NUCLEOTIDE SEQUENCE [LARGE SCALE GENOMIC DNA]</scope>
    <source>
        <strain evidence="10 11">Indonesia</strain>
        <tissue evidence="10">Blood</tissue>
    </source>
</reference>
<evidence type="ECO:0000256" key="8">
    <source>
        <dbReference type="SAM" id="Phobius"/>
    </source>
</evidence>
<feature type="domain" description="G-protein coupled receptors family 1 profile" evidence="9">
    <location>
        <begin position="40"/>
        <end position="342"/>
    </location>
</feature>
<evidence type="ECO:0000256" key="1">
    <source>
        <dbReference type="ARBA" id="ARBA00004141"/>
    </source>
</evidence>
<protein>
    <recommendedName>
        <fullName evidence="9">G-protein coupled receptors family 1 profile domain-containing protein</fullName>
    </recommendedName>
</protein>
<dbReference type="EMBL" id="VFJC01000009">
    <property type="protein sequence ID" value="KAB5567334.1"/>
    <property type="molecule type" value="Genomic_DNA"/>
</dbReference>
<feature type="transmembrane region" description="Helical" evidence="8">
    <location>
        <begin position="326"/>
        <end position="345"/>
    </location>
</feature>
<keyword evidence="5 8" id="KW-0472">Membrane</keyword>